<dbReference type="Pfam" id="PF02896">
    <property type="entry name" value="PEP-utilizers_C"/>
    <property type="match status" value="1"/>
</dbReference>
<dbReference type="InterPro" id="IPR036662">
    <property type="entry name" value="PTS_EIIA_man-typ_sf"/>
</dbReference>
<keyword evidence="18" id="KW-0670">Pyruvate</keyword>
<evidence type="ECO:0000256" key="1">
    <source>
        <dbReference type="ARBA" id="ARBA00000683"/>
    </source>
</evidence>
<evidence type="ECO:0000256" key="14">
    <source>
        <dbReference type="ARBA" id="ARBA00022842"/>
    </source>
</evidence>
<evidence type="ECO:0000256" key="8">
    <source>
        <dbReference type="ARBA" id="ARBA00022490"/>
    </source>
</evidence>
<comment type="catalytic activity">
    <reaction evidence="2">
        <text>dihydroxyacetone + phosphoenolpyruvate = dihydroxyacetone phosphate + pyruvate</text>
        <dbReference type="Rhea" id="RHEA:18381"/>
        <dbReference type="ChEBI" id="CHEBI:15361"/>
        <dbReference type="ChEBI" id="CHEBI:16016"/>
        <dbReference type="ChEBI" id="CHEBI:57642"/>
        <dbReference type="ChEBI" id="CHEBI:58702"/>
        <dbReference type="EC" id="2.7.1.121"/>
    </reaction>
</comment>
<keyword evidence="14" id="KW-0460">Magnesium</keyword>
<sequence length="850" mass="92934">MVGLVLVSHSRDLAEALIALVKQVSAQDIPIAAAAGVGPECREFGTDAVAISEAIQSVYSSAHGVLVLMDLGSALLSAEMALEFLPDDMQANIRFCAAPLVEGAIAAGVQIGLGSPLDTIVQEARQALYPKLEQLGEFFETPDNLSTSTDNPPDDSQEIIVEVVNPHGLHIRPAAHFVKTAAQFDADIRVYKLAGPDQPASPPVPATSLSSLMILGVACHDRIGILAAGCEAEQALDELRLLVADNFGEPLEMEETSISDTVMSPNDVLNERKIIPLSEGIAYGPATFYQEPRFRISREPVDRPEREWKRLQGSFQAVRREIEQRHQSAQATFGAENAEIFEAHRYILDDHVLVEQVRERIFNDHLSAAAAWNDSVRKMADSYRDLSDACLQDRVQDVLDIGNQVLSKLFEQEGEMAPPTLVTPGILIVQELSPTFVSQLNPQQVLGLIAQQGGPTDHSSILARSLGIPAIAVPSFSEMLHEHEPSIEGSTSPELVLALDAFHGELWFDPSADLLSQLQQQQSAWQTERRRHLQICHEPAETLEGNRIGIMANAGGSFDADIAERNGAEGIGVLRTEFLYLSRESAPTEDEQIEMLLTLGKSIKGKPIYARTLDIGGDKSVPYLRLPHEENPFLGVRSIRLSLRSIELFTTQLRAILRAAAETDVRIMFPMISQVEELLQTRQRLEEVHHTLDRECLPHRWPIEVAMMVETPSAALLTSSCARYVNYFSIGTNDLTQYTFAAERGNPELNDYTDSLHPAVLHLMHHVVEAAHQNGKHVGVCGELASDPAAIPVLIGLGVDELSLNPANIPAIKTAVRKVSQENASELTAAILQLDTATAVREMIASSSFL</sequence>
<dbReference type="GO" id="GO:0016020">
    <property type="term" value="C:membrane"/>
    <property type="evidence" value="ECO:0007669"/>
    <property type="project" value="InterPro"/>
</dbReference>
<reference evidence="18 19" key="1">
    <citation type="submission" date="2017-10" db="EMBL/GenBank/DDBJ databases">
        <title>Novel microbial diversity and functional potential in the marine mammal oral microbiome.</title>
        <authorList>
            <person name="Dudek N.K."/>
            <person name="Sun C.L."/>
            <person name="Burstein D."/>
            <person name="Kantor R.S."/>
            <person name="Aliaga Goltsman D.S."/>
            <person name="Bik E.M."/>
            <person name="Thomas B.C."/>
            <person name="Banfield J.F."/>
            <person name="Relman D.A."/>
        </authorList>
    </citation>
    <scope>NUCLEOTIDE SEQUENCE [LARGE SCALE GENOMIC DNA]</scope>
    <source>
        <strain evidence="18">DOLJORAL78_47_16</strain>
    </source>
</reference>
<comment type="function">
    <text evidence="4">Component of the dihydroxyacetone kinase complex, which is responsible for the phosphoenolpyruvate (PEP)-dependent phosphorylation of dihydroxyacetone. DhaM serves as the phosphoryl donor. Is phosphorylated by phosphoenolpyruvate in an EI- and HPr-dependent reaction, and a phosphorelay system on histidine residues finally leads to phosphoryl transfer to DhaL and dihydroxyacetone.</text>
</comment>
<name>A0A2G6KH23_9BACT</name>
<evidence type="ECO:0000256" key="13">
    <source>
        <dbReference type="ARBA" id="ARBA00022777"/>
    </source>
</evidence>
<dbReference type="Pfam" id="PF05524">
    <property type="entry name" value="PEP-utilisers_N"/>
    <property type="match status" value="1"/>
</dbReference>
<dbReference type="Pfam" id="PF00381">
    <property type="entry name" value="PTS-HPr"/>
    <property type="match status" value="1"/>
</dbReference>
<dbReference type="InterPro" id="IPR006318">
    <property type="entry name" value="PTS_EI-like"/>
</dbReference>
<dbReference type="Pfam" id="PF03610">
    <property type="entry name" value="EIIA-man"/>
    <property type="match status" value="1"/>
</dbReference>
<dbReference type="InterPro" id="IPR015813">
    <property type="entry name" value="Pyrv/PenolPyrv_kinase-like_dom"/>
</dbReference>
<dbReference type="PROSITE" id="PS51096">
    <property type="entry name" value="PTS_EIIA_TYPE_4"/>
    <property type="match status" value="1"/>
</dbReference>
<dbReference type="GO" id="GO:0046872">
    <property type="term" value="F:metal ion binding"/>
    <property type="evidence" value="ECO:0007669"/>
    <property type="project" value="UniProtKB-KW"/>
</dbReference>
<dbReference type="PANTHER" id="PTHR46244:SF6">
    <property type="entry name" value="PHOSPHOENOLPYRUVATE-PROTEIN PHOSPHOTRANSFERASE"/>
    <property type="match status" value="1"/>
</dbReference>
<comment type="similarity">
    <text evidence="6">Belongs to the PEP-utilizing enzyme family.</text>
</comment>
<evidence type="ECO:0000259" key="17">
    <source>
        <dbReference type="PROSITE" id="PS51350"/>
    </source>
</evidence>
<keyword evidence="9" id="KW-0762">Sugar transport</keyword>
<accession>A0A2G6KH23</accession>
<evidence type="ECO:0000313" key="19">
    <source>
        <dbReference type="Proteomes" id="UP000230821"/>
    </source>
</evidence>
<keyword evidence="12" id="KW-0479">Metal-binding</keyword>
<dbReference type="GO" id="GO:0005737">
    <property type="term" value="C:cytoplasm"/>
    <property type="evidence" value="ECO:0007669"/>
    <property type="project" value="UniProtKB-SubCell"/>
</dbReference>
<dbReference type="InterPro" id="IPR036637">
    <property type="entry name" value="Phosphohistidine_dom_sf"/>
</dbReference>
<dbReference type="PRINTS" id="PR01736">
    <property type="entry name" value="PHPHTRNFRASE"/>
</dbReference>
<dbReference type="CDD" id="cd00367">
    <property type="entry name" value="PTS-HPr_like"/>
    <property type="match status" value="1"/>
</dbReference>
<dbReference type="InterPro" id="IPR012844">
    <property type="entry name" value="DhaM_N"/>
</dbReference>
<dbReference type="InterPro" id="IPR040442">
    <property type="entry name" value="Pyrv_kinase-like_dom_sf"/>
</dbReference>
<dbReference type="Gene3D" id="3.20.20.60">
    <property type="entry name" value="Phosphoenolpyruvate-binding domains"/>
    <property type="match status" value="1"/>
</dbReference>
<feature type="domain" description="PTS EIIA type-4" evidence="16">
    <location>
        <begin position="1"/>
        <end position="132"/>
    </location>
</feature>
<evidence type="ECO:0000256" key="5">
    <source>
        <dbReference type="ARBA" id="ARBA00004496"/>
    </source>
</evidence>
<evidence type="ECO:0000256" key="4">
    <source>
        <dbReference type="ARBA" id="ARBA00002788"/>
    </source>
</evidence>
<evidence type="ECO:0000256" key="9">
    <source>
        <dbReference type="ARBA" id="ARBA00022597"/>
    </source>
</evidence>
<keyword evidence="11" id="KW-0598">Phosphotransferase system</keyword>
<dbReference type="GO" id="GO:0009401">
    <property type="term" value="P:phosphoenolpyruvate-dependent sugar phosphotransferase system"/>
    <property type="evidence" value="ECO:0007669"/>
    <property type="project" value="UniProtKB-KW"/>
</dbReference>
<dbReference type="PANTHER" id="PTHR46244">
    <property type="entry name" value="PHOSPHOENOLPYRUVATE-PROTEIN PHOSPHOTRANSFERASE"/>
    <property type="match status" value="1"/>
</dbReference>
<dbReference type="Pfam" id="PF00391">
    <property type="entry name" value="PEP-utilizers"/>
    <property type="match status" value="1"/>
</dbReference>
<dbReference type="InterPro" id="IPR018274">
    <property type="entry name" value="PEP_util_AS"/>
</dbReference>
<dbReference type="InterPro" id="IPR000032">
    <property type="entry name" value="HPr-like"/>
</dbReference>
<dbReference type="SUPFAM" id="SSF51621">
    <property type="entry name" value="Phosphoenolpyruvate/pyruvate domain"/>
    <property type="match status" value="1"/>
</dbReference>
<evidence type="ECO:0000259" key="16">
    <source>
        <dbReference type="PROSITE" id="PS51096"/>
    </source>
</evidence>
<feature type="domain" description="HPr" evidence="17">
    <location>
        <begin position="156"/>
        <end position="250"/>
    </location>
</feature>
<dbReference type="Proteomes" id="UP000230821">
    <property type="component" value="Unassembled WGS sequence"/>
</dbReference>
<dbReference type="SUPFAM" id="SSF52009">
    <property type="entry name" value="Phosphohistidine domain"/>
    <property type="match status" value="1"/>
</dbReference>
<evidence type="ECO:0000256" key="7">
    <source>
        <dbReference type="ARBA" id="ARBA00022448"/>
    </source>
</evidence>
<evidence type="ECO:0000256" key="15">
    <source>
        <dbReference type="ARBA" id="ARBA00046577"/>
    </source>
</evidence>
<dbReference type="InterPro" id="IPR008279">
    <property type="entry name" value="PEP-util_enz_mobile_dom"/>
</dbReference>
<dbReference type="PROSITE" id="PS00742">
    <property type="entry name" value="PEP_ENZYMES_2"/>
    <property type="match status" value="1"/>
</dbReference>
<comment type="caution">
    <text evidence="18">The sequence shown here is derived from an EMBL/GenBank/DDBJ whole genome shotgun (WGS) entry which is preliminary data.</text>
</comment>
<dbReference type="SUPFAM" id="SSF53062">
    <property type="entry name" value="PTS system fructose IIA component-like"/>
    <property type="match status" value="1"/>
</dbReference>
<gene>
    <name evidence="18" type="primary">ptsP</name>
    <name evidence="18" type="ORF">CSA56_06065</name>
</gene>
<dbReference type="GO" id="GO:0047324">
    <property type="term" value="F:phosphoenolpyruvate-glycerone phosphotransferase activity"/>
    <property type="evidence" value="ECO:0007669"/>
    <property type="project" value="UniProtKB-EC"/>
</dbReference>
<keyword evidence="10 18" id="KW-0808">Transferase</keyword>
<evidence type="ECO:0000256" key="6">
    <source>
        <dbReference type="ARBA" id="ARBA00007837"/>
    </source>
</evidence>
<protein>
    <submittedName>
        <fullName evidence="18">Phosphoenolpyruvate--protein phosphotransferase</fullName>
    </submittedName>
</protein>
<dbReference type="Gene3D" id="3.40.50.510">
    <property type="entry name" value="Phosphotransferase system, mannose-type IIA component"/>
    <property type="match status" value="1"/>
</dbReference>
<keyword evidence="8" id="KW-0963">Cytoplasm</keyword>
<dbReference type="EMBL" id="PDSK01000069">
    <property type="protein sequence ID" value="PIE34963.1"/>
    <property type="molecule type" value="Genomic_DNA"/>
</dbReference>
<dbReference type="NCBIfam" id="TIGR01417">
    <property type="entry name" value="PTS_I_fam"/>
    <property type="match status" value="1"/>
</dbReference>
<proteinExistence type="inferred from homology"/>
<dbReference type="GO" id="GO:0008965">
    <property type="term" value="F:phosphoenolpyruvate-protein phosphotransferase activity"/>
    <property type="evidence" value="ECO:0007669"/>
    <property type="project" value="UniProtKB-EC"/>
</dbReference>
<dbReference type="Gene3D" id="3.30.1340.10">
    <property type="entry name" value="HPr-like"/>
    <property type="match status" value="1"/>
</dbReference>
<comment type="cofactor">
    <cofactor evidence="3">
        <name>Mg(2+)</name>
        <dbReference type="ChEBI" id="CHEBI:18420"/>
    </cofactor>
</comment>
<dbReference type="InterPro" id="IPR036618">
    <property type="entry name" value="PtsI_HPr-bd_sf"/>
</dbReference>
<comment type="subunit">
    <text evidence="15">Homodimer. The dihydroxyacetone kinase complex is composed of a homodimer of DhaM, a homodimer of DhaK and the subunit DhaL.</text>
</comment>
<comment type="subcellular location">
    <subcellularLocation>
        <location evidence="5">Cytoplasm</location>
    </subcellularLocation>
</comment>
<dbReference type="PROSITE" id="PS51350">
    <property type="entry name" value="PTS_HPR_DOM"/>
    <property type="match status" value="1"/>
</dbReference>
<dbReference type="InterPro" id="IPR023151">
    <property type="entry name" value="PEP_util_CS"/>
</dbReference>
<evidence type="ECO:0000256" key="11">
    <source>
        <dbReference type="ARBA" id="ARBA00022683"/>
    </source>
</evidence>
<evidence type="ECO:0000256" key="3">
    <source>
        <dbReference type="ARBA" id="ARBA00001946"/>
    </source>
</evidence>
<dbReference type="Gene3D" id="3.50.30.10">
    <property type="entry name" value="Phosphohistidine domain"/>
    <property type="match status" value="1"/>
</dbReference>
<keyword evidence="13" id="KW-0418">Kinase</keyword>
<evidence type="ECO:0000313" key="18">
    <source>
        <dbReference type="EMBL" id="PIE34963.1"/>
    </source>
</evidence>
<organism evidence="18 19">
    <name type="scientific">candidate division KSB3 bacterium</name>
    <dbReference type="NCBI Taxonomy" id="2044937"/>
    <lineage>
        <taxon>Bacteria</taxon>
        <taxon>candidate division KSB3</taxon>
    </lineage>
</organism>
<dbReference type="NCBIfam" id="TIGR02364">
    <property type="entry name" value="dha_pts"/>
    <property type="match status" value="1"/>
</dbReference>
<evidence type="ECO:0000256" key="12">
    <source>
        <dbReference type="ARBA" id="ARBA00022723"/>
    </source>
</evidence>
<dbReference type="InterPro" id="IPR035895">
    <property type="entry name" value="HPr-like_sf"/>
</dbReference>
<dbReference type="InterPro" id="IPR008731">
    <property type="entry name" value="PTS_EIN"/>
</dbReference>
<dbReference type="SUPFAM" id="SSF47831">
    <property type="entry name" value="Enzyme I of the PEP:sugar phosphotransferase system HPr-binding (sub)domain"/>
    <property type="match status" value="1"/>
</dbReference>
<comment type="catalytic activity">
    <reaction evidence="1">
        <text>L-histidyl-[protein] + phosphoenolpyruvate = N(pros)-phospho-L-histidyl-[protein] + pyruvate</text>
        <dbReference type="Rhea" id="RHEA:23880"/>
        <dbReference type="Rhea" id="RHEA-COMP:9745"/>
        <dbReference type="Rhea" id="RHEA-COMP:9746"/>
        <dbReference type="ChEBI" id="CHEBI:15361"/>
        <dbReference type="ChEBI" id="CHEBI:29979"/>
        <dbReference type="ChEBI" id="CHEBI:58702"/>
        <dbReference type="ChEBI" id="CHEBI:64837"/>
        <dbReference type="EC" id="2.7.3.9"/>
    </reaction>
</comment>
<dbReference type="InterPro" id="IPR000121">
    <property type="entry name" value="PEP_util_C"/>
</dbReference>
<dbReference type="Gene3D" id="1.10.274.10">
    <property type="entry name" value="PtsI, HPr-binding domain"/>
    <property type="match status" value="1"/>
</dbReference>
<evidence type="ECO:0000256" key="2">
    <source>
        <dbReference type="ARBA" id="ARBA00001113"/>
    </source>
</evidence>
<dbReference type="SUPFAM" id="SSF55594">
    <property type="entry name" value="HPr-like"/>
    <property type="match status" value="1"/>
</dbReference>
<dbReference type="InterPro" id="IPR050499">
    <property type="entry name" value="PEP-utilizing_PTS_enzyme"/>
</dbReference>
<dbReference type="AlphaFoldDB" id="A0A2G6KH23"/>
<dbReference type="InterPro" id="IPR004701">
    <property type="entry name" value="PTS_EIIA_man-typ"/>
</dbReference>
<dbReference type="PROSITE" id="PS00370">
    <property type="entry name" value="PEP_ENZYMES_PHOS_SITE"/>
    <property type="match status" value="1"/>
</dbReference>
<keyword evidence="7" id="KW-0813">Transport</keyword>
<evidence type="ECO:0000256" key="10">
    <source>
        <dbReference type="ARBA" id="ARBA00022679"/>
    </source>
</evidence>